<keyword evidence="2" id="KW-0472">Membrane</keyword>
<dbReference type="Pfam" id="PF13273">
    <property type="entry name" value="DUF4064"/>
    <property type="match status" value="1"/>
</dbReference>
<dbReference type="EMBL" id="JAVGJF010000031">
    <property type="protein sequence ID" value="MDQ7175576.1"/>
    <property type="molecule type" value="Genomic_DNA"/>
</dbReference>
<protein>
    <submittedName>
        <fullName evidence="5">DUF4064 domain-containing protein</fullName>
    </submittedName>
</protein>
<dbReference type="EMBL" id="PZBZ01000040">
    <property type="protein sequence ID" value="PTG13095.1"/>
    <property type="molecule type" value="Genomic_DNA"/>
</dbReference>
<feature type="transmembrane region" description="Helical" evidence="2">
    <location>
        <begin position="59"/>
        <end position="85"/>
    </location>
</feature>
<evidence type="ECO:0000259" key="3">
    <source>
        <dbReference type="Pfam" id="PF13273"/>
    </source>
</evidence>
<feature type="region of interest" description="Disordered" evidence="1">
    <location>
        <begin position="132"/>
        <end position="182"/>
    </location>
</feature>
<dbReference type="RefSeq" id="WP_103159545.1">
    <property type="nucleotide sequence ID" value="NZ_BMDK01000002.1"/>
</dbReference>
<dbReference type="Proteomes" id="UP000242704">
    <property type="component" value="Unassembled WGS sequence"/>
</dbReference>
<keyword evidence="2" id="KW-1133">Transmembrane helix</keyword>
<accession>A0AAE5SYI8</accession>
<feature type="domain" description="DUF4064" evidence="3">
    <location>
        <begin position="2"/>
        <end position="105"/>
    </location>
</feature>
<evidence type="ECO:0000313" key="6">
    <source>
        <dbReference type="Proteomes" id="UP000242704"/>
    </source>
</evidence>
<feature type="transmembrane region" description="Helical" evidence="2">
    <location>
        <begin position="92"/>
        <end position="122"/>
    </location>
</feature>
<dbReference type="Proteomes" id="UP001240157">
    <property type="component" value="Unassembled WGS sequence"/>
</dbReference>
<organism evidence="5 6">
    <name type="scientific">Staphylococcus chromogenes</name>
    <name type="common">Staphylococcus hyicus subsp. chromogenes</name>
    <dbReference type="NCBI Taxonomy" id="46126"/>
    <lineage>
        <taxon>Bacteria</taxon>
        <taxon>Bacillati</taxon>
        <taxon>Bacillota</taxon>
        <taxon>Bacilli</taxon>
        <taxon>Bacillales</taxon>
        <taxon>Staphylococcaceae</taxon>
        <taxon>Staphylococcus</taxon>
    </lineage>
</organism>
<evidence type="ECO:0000313" key="7">
    <source>
        <dbReference type="Proteomes" id="UP001240157"/>
    </source>
</evidence>
<dbReference type="InterPro" id="IPR025273">
    <property type="entry name" value="DUF4064"/>
</dbReference>
<gene>
    <name evidence="5" type="ORF">BU653_07975</name>
    <name evidence="4" type="ORF">RCF65_06200</name>
</gene>
<evidence type="ECO:0000313" key="5">
    <source>
        <dbReference type="EMBL" id="PTG13095.1"/>
    </source>
</evidence>
<proteinExistence type="predicted"/>
<dbReference type="AlphaFoldDB" id="A0AAE5SYI8"/>
<evidence type="ECO:0000313" key="4">
    <source>
        <dbReference type="EMBL" id="MDQ7175576.1"/>
    </source>
</evidence>
<evidence type="ECO:0000256" key="2">
    <source>
        <dbReference type="SAM" id="Phobius"/>
    </source>
</evidence>
<keyword evidence="2" id="KW-0812">Transmembrane</keyword>
<reference evidence="4 7" key="3">
    <citation type="submission" date="2023-08" db="EMBL/GenBank/DDBJ databases">
        <title>Whole genome sequencing of Staphylococcus chromogenes NNSch 2386.</title>
        <authorList>
            <person name="Kropotov V.S."/>
            <person name="Boriskina E.V."/>
            <person name="Gordinskaya N.A."/>
            <person name="Shkurkina I.S."/>
            <person name="Kryazhev D.V."/>
            <person name="Alekseeva A.E."/>
            <person name="Makhova M.A."/>
        </authorList>
    </citation>
    <scope>NUCLEOTIDE SEQUENCE [LARGE SCALE GENOMIC DNA]</scope>
    <source>
        <strain evidence="4 7">NNSch 2386</strain>
    </source>
</reference>
<reference evidence="5 6" key="1">
    <citation type="journal article" date="2016" name="Front. Microbiol.">
        <title>Comprehensive Phylogenetic Analysis of Bovine Non-aureus Staphylococci Species Based on Whole-Genome Sequencing.</title>
        <authorList>
            <person name="Naushad S."/>
            <person name="Barkema H.W."/>
            <person name="Luby C."/>
            <person name="Condas L.A."/>
            <person name="Nobrega D.B."/>
            <person name="Carson D.A."/>
            <person name="De Buck J."/>
        </authorList>
    </citation>
    <scope>NUCLEOTIDE SEQUENCE [LARGE SCALE GENOMIC DNA]</scope>
    <source>
        <strain evidence="5 6">SNUC 505</strain>
    </source>
</reference>
<evidence type="ECO:0000256" key="1">
    <source>
        <dbReference type="SAM" id="MobiDB-lite"/>
    </source>
</evidence>
<name>A0AAE5SYI8_STACR</name>
<feature type="transmembrane region" description="Helical" evidence="2">
    <location>
        <begin position="12"/>
        <end position="33"/>
    </location>
</feature>
<feature type="compositionally biased region" description="Polar residues" evidence="1">
    <location>
        <begin position="132"/>
        <end position="142"/>
    </location>
</feature>
<sequence>MKRTAEHVLTWIGVGLQTIGMLIIAFFALFFGASGDDFKESLVSDGAYTLQEANDVTTLFTFMITFGVIGGIILLILAVVGGIFINKNAKLAGILLLIAGVLSLLVSISGVLWLIAGIMLLVRKPVQNRQNAPYKNTATQPSPEGYEHVENHNPQRPKVDQHFENAEAEQRSKDIQKDPYKY</sequence>
<reference evidence="5" key="2">
    <citation type="submission" date="2018-03" db="EMBL/GenBank/DDBJ databases">
        <authorList>
            <person name="Naushad S."/>
        </authorList>
    </citation>
    <scope>NUCLEOTIDE SEQUENCE</scope>
    <source>
        <strain evidence="5">SNUC 505</strain>
    </source>
</reference>
<comment type="caution">
    <text evidence="5">The sequence shown here is derived from an EMBL/GenBank/DDBJ whole genome shotgun (WGS) entry which is preliminary data.</text>
</comment>
<feature type="compositionally biased region" description="Basic and acidic residues" evidence="1">
    <location>
        <begin position="145"/>
        <end position="182"/>
    </location>
</feature>